<dbReference type="PANTHER" id="PTHR43245:SF13">
    <property type="entry name" value="UDP-D-APIOSE_UDP-D-XYLOSE SYNTHASE 2"/>
    <property type="match status" value="1"/>
</dbReference>
<dbReference type="InterPro" id="IPR001509">
    <property type="entry name" value="Epimerase_deHydtase"/>
</dbReference>
<reference evidence="2" key="2">
    <citation type="journal article" date="2022" name="Nat. Microbiol.">
        <title>A closed Candidatus Odinarchaeum chromosome exposes Asgard archaeal viruses.</title>
        <authorList>
            <person name="Tamarit D."/>
            <person name="Caceres E.F."/>
            <person name="Krupovic M."/>
            <person name="Nijland R."/>
            <person name="Eme L."/>
            <person name="Robinson N.P."/>
            <person name="Ettema T.J.G."/>
        </authorList>
    </citation>
    <scope>NUCLEOTIDE SEQUENCE</scope>
    <source>
        <strain evidence="2">LCB_4</strain>
    </source>
</reference>
<evidence type="ECO:0000259" key="1">
    <source>
        <dbReference type="Pfam" id="PF01370"/>
    </source>
</evidence>
<dbReference type="SUPFAM" id="SSF51735">
    <property type="entry name" value="NAD(P)-binding Rossmann-fold domains"/>
    <property type="match status" value="1"/>
</dbReference>
<dbReference type="EMBL" id="CP091871">
    <property type="protein sequence ID" value="WEU40537.1"/>
    <property type="molecule type" value="Genomic_DNA"/>
</dbReference>
<evidence type="ECO:0000313" key="3">
    <source>
        <dbReference type="Proteomes" id="UP000186851"/>
    </source>
</evidence>
<dbReference type="PANTHER" id="PTHR43245">
    <property type="entry name" value="BIFUNCTIONAL POLYMYXIN RESISTANCE PROTEIN ARNA"/>
    <property type="match status" value="1"/>
</dbReference>
<dbReference type="Pfam" id="PF01370">
    <property type="entry name" value="Epimerase"/>
    <property type="match status" value="1"/>
</dbReference>
<dbReference type="InterPro" id="IPR036291">
    <property type="entry name" value="NAD(P)-bd_dom_sf"/>
</dbReference>
<dbReference type="PRINTS" id="PR01713">
    <property type="entry name" value="NUCEPIMERASE"/>
</dbReference>
<organism evidence="2 3">
    <name type="scientific">Odinarchaeota yellowstonii (strain LCB_4)</name>
    <dbReference type="NCBI Taxonomy" id="1841599"/>
    <lineage>
        <taxon>Archaea</taxon>
        <taxon>Promethearchaeati</taxon>
        <taxon>Candidatus Odinarchaeota</taxon>
        <taxon>Candidatus Odinarchaeia</taxon>
        <taxon>Candidatus Odinarchaeales</taxon>
        <taxon>Candidatus Odinarchaeaceae</taxon>
        <taxon>Candidatus Odinarchaeum</taxon>
    </lineage>
</organism>
<evidence type="ECO:0000313" key="2">
    <source>
        <dbReference type="EMBL" id="WEU40537.1"/>
    </source>
</evidence>
<protein>
    <submittedName>
        <fullName evidence="2">NAD-dependent epimerase/dehydratase family protein</fullName>
    </submittedName>
</protein>
<proteinExistence type="predicted"/>
<name>A0AAF0D2K2_ODILC</name>
<feature type="domain" description="NAD-dependent epimerase/dehydratase" evidence="1">
    <location>
        <begin position="3"/>
        <end position="235"/>
    </location>
</feature>
<dbReference type="AlphaFoldDB" id="A0AAF0D2K2"/>
<gene>
    <name evidence="2" type="ORF">OdinLCB4_001000</name>
</gene>
<dbReference type="Proteomes" id="UP000186851">
    <property type="component" value="Chromosome"/>
</dbReference>
<dbReference type="Gene3D" id="3.40.50.720">
    <property type="entry name" value="NAD(P)-binding Rossmann-like Domain"/>
    <property type="match status" value="1"/>
</dbReference>
<reference evidence="2" key="1">
    <citation type="journal article" date="2017" name="Nature">
        <title>Asgard archaea illuminate the origin of eukaryotic cellular complexity.</title>
        <authorList>
            <person name="Zaremba-Niedzwiedzka K."/>
            <person name="Caceres E.F."/>
            <person name="Saw J.H."/>
            <person name="Backstrom D."/>
            <person name="Juzokaite L."/>
            <person name="Vancaester E."/>
            <person name="Seitz K.W."/>
            <person name="Anantharaman K."/>
            <person name="Starnawski P."/>
            <person name="Kjeldsen K.U."/>
            <person name="Scott M.B."/>
            <person name="Nunoura T."/>
            <person name="Banfield J.F."/>
            <person name="Schramm A."/>
            <person name="Baker B.J."/>
            <person name="Spang A."/>
            <person name="Ettema T.J.G."/>
        </authorList>
    </citation>
    <scope>NUCLEOTIDE SEQUENCE</scope>
    <source>
        <strain evidence="2">LCB_4</strain>
    </source>
</reference>
<dbReference type="KEGG" id="oyw:OdinLCB4_001000"/>
<sequence length="310" mass="35492">MRILVTGGAGFIGSNLVRRLRDFYENVDVLDNFTTGNLDNLKGLTSRIKIINSSLKNIKGEDLAGYDYIFHLGMPSSSPMYKANPFLLSETVSEAVYMVEQLRSKDFKGKLILASSSSLYNGNSLPFTEDMNIKVTDYYTECRYYIERLLELYRQLYGLKYVVLRLFSVYGPREEYKGRYANMITQFLWSILKGETPTIYGDGEQTRDFIYVDDVIEAFILAAEKEVDGEIFNIGTGVQTSFKQVIEILNTQLKTTLNPRYISNPIKNYVQHTLADTRKASVKLGFKPKVDLKTGIRKICEYYSNIKLNL</sequence>
<dbReference type="InterPro" id="IPR050177">
    <property type="entry name" value="Lipid_A_modif_metabolic_enz"/>
</dbReference>
<accession>A0AAF0D2K2</accession>